<dbReference type="EMBL" id="APMP01000019">
    <property type="protein sequence ID" value="ENZ81280.1"/>
    <property type="molecule type" value="Genomic_DNA"/>
</dbReference>
<dbReference type="InterPro" id="IPR014710">
    <property type="entry name" value="RmlC-like_jellyroll"/>
</dbReference>
<dbReference type="InterPro" id="IPR036388">
    <property type="entry name" value="WH-like_DNA-bd_sf"/>
</dbReference>
<evidence type="ECO:0000256" key="3">
    <source>
        <dbReference type="ARBA" id="ARBA00023163"/>
    </source>
</evidence>
<keyword evidence="2" id="KW-0238">DNA-binding</keyword>
<dbReference type="SUPFAM" id="SSF46785">
    <property type="entry name" value="Winged helix' DNA-binding domain"/>
    <property type="match status" value="1"/>
</dbReference>
<reference evidence="6 7" key="1">
    <citation type="journal article" date="2013" name="Genome Announc.">
        <title>Draft Genome Sequence for Caulobacter sp. Strain OR37, a Bacterium Tolerant to Heavy Metals.</title>
        <authorList>
            <person name="Utturkar S.M."/>
            <person name="Bollmann A."/>
            <person name="Brzoska R.M."/>
            <person name="Klingeman D.M."/>
            <person name="Epstein S.E."/>
            <person name="Palumbo A.V."/>
            <person name="Brown S.D."/>
        </authorList>
    </citation>
    <scope>NUCLEOTIDE SEQUENCE [LARGE SCALE GENOMIC DNA]</scope>
    <source>
        <strain evidence="6 7">OR37</strain>
    </source>
</reference>
<dbReference type="InterPro" id="IPR018490">
    <property type="entry name" value="cNMP-bd_dom_sf"/>
</dbReference>
<keyword evidence="7" id="KW-1185">Reference proteome</keyword>
<keyword evidence="3" id="KW-0804">Transcription</keyword>
<sequence length="257" mass="27433">MTRTEIDLPRIRRLPLLDGASAETFALLTREAAIAHLEPGGLLAAQGESDDQLYLLLEGAILLEGAWNGREADLALLQPPATLMLASAVLGGPNLVTARALSSSAVLAIPGQAVRQALGRDAGFGRAVAEELAGCFSGLVRTFKNHRLRGAQERLASYLLTQQQRQGGGPTLRLPCRKRRLASLLGMTPENLSRALASLVPYGVEIDGVQITLSEPLALARLAAPDPLIDNHVSSADGTGQAERERRRFVRMQLNPA</sequence>
<feature type="domain" description="HTH crp-type" evidence="5">
    <location>
        <begin position="149"/>
        <end position="217"/>
    </location>
</feature>
<evidence type="ECO:0000313" key="7">
    <source>
        <dbReference type="Proteomes" id="UP000013063"/>
    </source>
</evidence>
<evidence type="ECO:0000256" key="1">
    <source>
        <dbReference type="ARBA" id="ARBA00023015"/>
    </source>
</evidence>
<proteinExistence type="predicted"/>
<dbReference type="PROSITE" id="PS51063">
    <property type="entry name" value="HTH_CRP_2"/>
    <property type="match status" value="1"/>
</dbReference>
<dbReference type="InterPro" id="IPR050397">
    <property type="entry name" value="Env_Response_Regulators"/>
</dbReference>
<dbReference type="Proteomes" id="UP000013063">
    <property type="component" value="Unassembled WGS sequence"/>
</dbReference>
<dbReference type="GO" id="GO:0005829">
    <property type="term" value="C:cytosol"/>
    <property type="evidence" value="ECO:0007669"/>
    <property type="project" value="TreeGrafter"/>
</dbReference>
<dbReference type="OrthoDB" id="190787at2"/>
<dbReference type="PROSITE" id="PS50042">
    <property type="entry name" value="CNMP_BINDING_3"/>
    <property type="match status" value="1"/>
</dbReference>
<gene>
    <name evidence="6" type="ORF">OR37_02838</name>
</gene>
<dbReference type="Pfam" id="PF00027">
    <property type="entry name" value="cNMP_binding"/>
    <property type="match status" value="1"/>
</dbReference>
<dbReference type="PATRIC" id="fig|1292034.3.peg.2819"/>
<dbReference type="InterPro" id="IPR012318">
    <property type="entry name" value="HTH_CRP"/>
</dbReference>
<comment type="caution">
    <text evidence="6">The sequence shown here is derived from an EMBL/GenBank/DDBJ whole genome shotgun (WGS) entry which is preliminary data.</text>
</comment>
<feature type="domain" description="Cyclic nucleotide-binding" evidence="4">
    <location>
        <begin position="16"/>
        <end position="135"/>
    </location>
</feature>
<evidence type="ECO:0000313" key="6">
    <source>
        <dbReference type="EMBL" id="ENZ81280.1"/>
    </source>
</evidence>
<dbReference type="InterPro" id="IPR036390">
    <property type="entry name" value="WH_DNA-bd_sf"/>
</dbReference>
<dbReference type="NCBIfam" id="NF006901">
    <property type="entry name" value="PRK09392.1"/>
    <property type="match status" value="1"/>
</dbReference>
<name>R0CYC2_CAUVI</name>
<evidence type="ECO:0000259" key="4">
    <source>
        <dbReference type="PROSITE" id="PS50042"/>
    </source>
</evidence>
<dbReference type="CDD" id="cd00038">
    <property type="entry name" value="CAP_ED"/>
    <property type="match status" value="1"/>
</dbReference>
<dbReference type="InterPro" id="IPR000595">
    <property type="entry name" value="cNMP-bd_dom"/>
</dbReference>
<dbReference type="GO" id="GO:0003677">
    <property type="term" value="F:DNA binding"/>
    <property type="evidence" value="ECO:0007669"/>
    <property type="project" value="UniProtKB-KW"/>
</dbReference>
<dbReference type="GO" id="GO:0003700">
    <property type="term" value="F:DNA-binding transcription factor activity"/>
    <property type="evidence" value="ECO:0007669"/>
    <property type="project" value="TreeGrafter"/>
</dbReference>
<dbReference type="Gene3D" id="2.60.120.10">
    <property type="entry name" value="Jelly Rolls"/>
    <property type="match status" value="1"/>
</dbReference>
<dbReference type="STRING" id="1292034.OR37_02838"/>
<evidence type="ECO:0000256" key="2">
    <source>
        <dbReference type="ARBA" id="ARBA00023125"/>
    </source>
</evidence>
<keyword evidence="1" id="KW-0805">Transcription regulation</keyword>
<dbReference type="eggNOG" id="COG0664">
    <property type="taxonomic scope" value="Bacteria"/>
</dbReference>
<organism evidence="6 7">
    <name type="scientific">Caulobacter vibrioides OR37</name>
    <dbReference type="NCBI Taxonomy" id="1292034"/>
    <lineage>
        <taxon>Bacteria</taxon>
        <taxon>Pseudomonadati</taxon>
        <taxon>Pseudomonadota</taxon>
        <taxon>Alphaproteobacteria</taxon>
        <taxon>Caulobacterales</taxon>
        <taxon>Caulobacteraceae</taxon>
        <taxon>Caulobacter</taxon>
    </lineage>
</organism>
<accession>R0CYC2</accession>
<dbReference type="Pfam" id="PF13545">
    <property type="entry name" value="HTH_Crp_2"/>
    <property type="match status" value="1"/>
</dbReference>
<evidence type="ECO:0000259" key="5">
    <source>
        <dbReference type="PROSITE" id="PS51063"/>
    </source>
</evidence>
<dbReference type="PANTHER" id="PTHR24567:SF26">
    <property type="entry name" value="REGULATORY PROTEIN YEIL"/>
    <property type="match status" value="1"/>
</dbReference>
<dbReference type="PANTHER" id="PTHR24567">
    <property type="entry name" value="CRP FAMILY TRANSCRIPTIONAL REGULATORY PROTEIN"/>
    <property type="match status" value="1"/>
</dbReference>
<dbReference type="AlphaFoldDB" id="R0CYC2"/>
<dbReference type="SUPFAM" id="SSF51206">
    <property type="entry name" value="cAMP-binding domain-like"/>
    <property type="match status" value="1"/>
</dbReference>
<dbReference type="Gene3D" id="1.10.10.10">
    <property type="entry name" value="Winged helix-like DNA-binding domain superfamily/Winged helix DNA-binding domain"/>
    <property type="match status" value="1"/>
</dbReference>
<protein>
    <submittedName>
        <fullName evidence="6">cAMP-binding protein</fullName>
    </submittedName>
</protein>